<dbReference type="EMBL" id="CP104557">
    <property type="protein sequence ID" value="UXH38806.1"/>
    <property type="molecule type" value="Genomic_DNA"/>
</dbReference>
<keyword evidence="3" id="KW-1185">Reference proteome</keyword>
<organism evidence="2 3">
    <name type="scientific">Pseudomonas promysalinigenes</name>
    <dbReference type="NCBI Taxonomy" id="485898"/>
    <lineage>
        <taxon>Bacteria</taxon>
        <taxon>Pseudomonadati</taxon>
        <taxon>Pseudomonadota</taxon>
        <taxon>Gammaproteobacteria</taxon>
        <taxon>Pseudomonadales</taxon>
        <taxon>Pseudomonadaceae</taxon>
        <taxon>Pseudomonas</taxon>
    </lineage>
</organism>
<sequence>MTSSKPRKSSSSFKAVKSFNFPGGLESYNAAVKLEPSGLVNTWSHDFRVAYTLIQAVQVATSLSYSLIYLAKQRRSIETQRKLEHRIACWSGLIAPYMSEPKSGIDEMYSDMSGERFIGHGTFHDPDPLFEFDDAKDAVYDLAIIVEDGVVIMKFGWVAWMLDPSEAEWLADQLWTAAFLAAKHPAHC</sequence>
<gene>
    <name evidence="2" type="ORF">N5C08_17780</name>
</gene>
<reference evidence="2" key="1">
    <citation type="submission" date="2022-09" db="EMBL/GenBank/DDBJ databases">
        <title>Complete genome sequence of Pseudomonas promysalinigenes strain RL-WG26, a newly isolated PGPR with the potential for plant salinity stress alleviation.</title>
        <authorList>
            <person name="Ren L."/>
            <person name="Wang G."/>
            <person name="Hu H."/>
        </authorList>
    </citation>
    <scope>NUCLEOTIDE SEQUENCE</scope>
    <source>
        <strain evidence="2">RL-WG26</strain>
    </source>
</reference>
<name>A0ABY6AGQ2_9PSED</name>
<keyword evidence="1" id="KW-0472">Membrane</keyword>
<protein>
    <submittedName>
        <fullName evidence="2">Uncharacterized protein</fullName>
    </submittedName>
</protein>
<dbReference type="Proteomes" id="UP001064504">
    <property type="component" value="Chromosome"/>
</dbReference>
<proteinExistence type="predicted"/>
<dbReference type="RefSeq" id="WP_261743913.1">
    <property type="nucleotide sequence ID" value="NZ_CP104557.1"/>
</dbReference>
<evidence type="ECO:0000256" key="1">
    <source>
        <dbReference type="SAM" id="Phobius"/>
    </source>
</evidence>
<accession>A0ABY6AGQ2</accession>
<evidence type="ECO:0000313" key="2">
    <source>
        <dbReference type="EMBL" id="UXH38806.1"/>
    </source>
</evidence>
<keyword evidence="1" id="KW-0812">Transmembrane</keyword>
<evidence type="ECO:0000313" key="3">
    <source>
        <dbReference type="Proteomes" id="UP001064504"/>
    </source>
</evidence>
<feature type="transmembrane region" description="Helical" evidence="1">
    <location>
        <begin position="49"/>
        <end position="71"/>
    </location>
</feature>
<keyword evidence="1" id="KW-1133">Transmembrane helix</keyword>